<dbReference type="GO" id="GO:0020037">
    <property type="term" value="F:heme binding"/>
    <property type="evidence" value="ECO:0007669"/>
    <property type="project" value="InterPro"/>
</dbReference>
<dbReference type="OrthoDB" id="9811281at2"/>
<proteinExistence type="predicted"/>
<name>A0A328BE92_9CAUL</name>
<keyword evidence="2 4" id="KW-0479">Metal-binding</keyword>
<keyword evidence="3 4" id="KW-0408">Iron</keyword>
<keyword evidence="9" id="KW-1185">Reference proteome</keyword>
<organism evidence="8 9">
    <name type="scientific">Phenylobacterium kunshanense</name>
    <dbReference type="NCBI Taxonomy" id="1445034"/>
    <lineage>
        <taxon>Bacteria</taxon>
        <taxon>Pseudomonadati</taxon>
        <taxon>Pseudomonadota</taxon>
        <taxon>Alphaproteobacteria</taxon>
        <taxon>Caulobacterales</taxon>
        <taxon>Caulobacteraceae</taxon>
        <taxon>Phenylobacterium</taxon>
    </lineage>
</organism>
<keyword evidence="6" id="KW-0732">Signal</keyword>
<reference evidence="8 9" key="1">
    <citation type="submission" date="2018-05" db="EMBL/GenBank/DDBJ databases">
        <authorList>
            <person name="Lanie J.A."/>
            <person name="Ng W.-L."/>
            <person name="Kazmierczak K.M."/>
            <person name="Andrzejewski T.M."/>
            <person name="Davidsen T.M."/>
            <person name="Wayne K.J."/>
            <person name="Tettelin H."/>
            <person name="Glass J.I."/>
            <person name="Rusch D."/>
            <person name="Podicherti R."/>
            <person name="Tsui H.-C.T."/>
            <person name="Winkler M.E."/>
        </authorList>
    </citation>
    <scope>NUCLEOTIDE SEQUENCE [LARGE SCALE GENOMIC DNA]</scope>
    <source>
        <strain evidence="8 9">BUT-10</strain>
    </source>
</reference>
<dbReference type="Proteomes" id="UP000249524">
    <property type="component" value="Unassembled WGS sequence"/>
</dbReference>
<dbReference type="EMBL" id="QFYS01000004">
    <property type="protein sequence ID" value="RAK65652.1"/>
    <property type="molecule type" value="Genomic_DNA"/>
</dbReference>
<evidence type="ECO:0000256" key="1">
    <source>
        <dbReference type="ARBA" id="ARBA00022617"/>
    </source>
</evidence>
<evidence type="ECO:0000256" key="4">
    <source>
        <dbReference type="PROSITE-ProRule" id="PRU00433"/>
    </source>
</evidence>
<dbReference type="InterPro" id="IPR036909">
    <property type="entry name" value="Cyt_c-like_dom_sf"/>
</dbReference>
<feature type="chain" id="PRO_5016289571" evidence="6">
    <location>
        <begin position="18"/>
        <end position="172"/>
    </location>
</feature>
<dbReference type="SUPFAM" id="SSF46626">
    <property type="entry name" value="Cytochrome c"/>
    <property type="match status" value="1"/>
</dbReference>
<dbReference type="PROSITE" id="PS51007">
    <property type="entry name" value="CYTC"/>
    <property type="match status" value="1"/>
</dbReference>
<sequence>MRWIVWMAASAAVMVSACSKPDAKADATAPAGPRVVAANDIEAGRYLVLVGGCNDCHTEGFPQSGGSIPEAQRLTGRSVGYQGPWGVSYASNLRLLAANMTEDGWVEIMKTKKLLPPMPSHNLAKVSDPDLRAMYRYIHSLGAAGQPEPENLPPGVAPKTAVENMVPVPPAA</sequence>
<accession>A0A328BE92</accession>
<feature type="signal peptide" evidence="6">
    <location>
        <begin position="1"/>
        <end position="17"/>
    </location>
</feature>
<dbReference type="PROSITE" id="PS51257">
    <property type="entry name" value="PROKAR_LIPOPROTEIN"/>
    <property type="match status" value="1"/>
</dbReference>
<dbReference type="GO" id="GO:0046872">
    <property type="term" value="F:metal ion binding"/>
    <property type="evidence" value="ECO:0007669"/>
    <property type="project" value="UniProtKB-KW"/>
</dbReference>
<feature type="region of interest" description="Disordered" evidence="5">
    <location>
        <begin position="144"/>
        <end position="172"/>
    </location>
</feature>
<dbReference type="AlphaFoldDB" id="A0A328BE92"/>
<dbReference type="GO" id="GO:0009055">
    <property type="term" value="F:electron transfer activity"/>
    <property type="evidence" value="ECO:0007669"/>
    <property type="project" value="InterPro"/>
</dbReference>
<evidence type="ECO:0000256" key="6">
    <source>
        <dbReference type="SAM" id="SignalP"/>
    </source>
</evidence>
<dbReference type="Gene3D" id="1.10.760.10">
    <property type="entry name" value="Cytochrome c-like domain"/>
    <property type="match status" value="1"/>
</dbReference>
<dbReference type="RefSeq" id="WP_111276248.1">
    <property type="nucleotide sequence ID" value="NZ_QFYS01000004.1"/>
</dbReference>
<feature type="domain" description="Cytochrome c" evidence="7">
    <location>
        <begin position="39"/>
        <end position="142"/>
    </location>
</feature>
<gene>
    <name evidence="8" type="ORF">DJ019_10380</name>
</gene>
<protein>
    <submittedName>
        <fullName evidence="8">Cytochrome C</fullName>
    </submittedName>
</protein>
<evidence type="ECO:0000313" key="9">
    <source>
        <dbReference type="Proteomes" id="UP000249524"/>
    </source>
</evidence>
<evidence type="ECO:0000313" key="8">
    <source>
        <dbReference type="EMBL" id="RAK65652.1"/>
    </source>
</evidence>
<evidence type="ECO:0000256" key="3">
    <source>
        <dbReference type="ARBA" id="ARBA00023004"/>
    </source>
</evidence>
<comment type="caution">
    <text evidence="8">The sequence shown here is derived from an EMBL/GenBank/DDBJ whole genome shotgun (WGS) entry which is preliminary data.</text>
</comment>
<dbReference type="InterPro" id="IPR009056">
    <property type="entry name" value="Cyt_c-like_dom"/>
</dbReference>
<keyword evidence="1 4" id="KW-0349">Heme</keyword>
<evidence type="ECO:0000256" key="2">
    <source>
        <dbReference type="ARBA" id="ARBA00022723"/>
    </source>
</evidence>
<evidence type="ECO:0000256" key="5">
    <source>
        <dbReference type="SAM" id="MobiDB-lite"/>
    </source>
</evidence>
<evidence type="ECO:0000259" key="7">
    <source>
        <dbReference type="PROSITE" id="PS51007"/>
    </source>
</evidence>